<evidence type="ECO:0000313" key="1">
    <source>
        <dbReference type="EMBL" id="MCP8900337.1"/>
    </source>
</evidence>
<dbReference type="SUPFAM" id="SSF55729">
    <property type="entry name" value="Acyl-CoA N-acyltransferases (Nat)"/>
    <property type="match status" value="1"/>
</dbReference>
<keyword evidence="2" id="KW-1185">Reference proteome</keyword>
<reference evidence="1" key="2">
    <citation type="submission" date="2023-01" db="EMBL/GenBank/DDBJ databases">
        <title>Gilvimarinus xylanilyticus HB14 isolated from Caulerpa lentillifera aquaculture base in Hainan, China.</title>
        <authorList>
            <person name="Zhang Y.-J."/>
        </authorList>
    </citation>
    <scope>NUCLEOTIDE SEQUENCE</scope>
    <source>
        <strain evidence="1">HB14</strain>
    </source>
</reference>
<sequence>MAKLTHRFLTSIDQCSDIDWNSLLVGDNPFNRHQWFAALEHSGATTADTGWQPFHLLVEENGSPALIIPSFIKAHSYGEYVFDWAWADAYQRYGLEYYPKLISAVPFTPCYGPRFLGSDDLEVHAYALEAIKNECESRDLSGWHCLFPSREISEQLREQGLGQRTACQFHWFNRDYQSFDDFVASFSSRKRKNVLKERRRVREQGFSFRTVSGAGISADDWAFFYQMYARTYLKRSGHTGYLNEEFFALLGQHLSEQCVMVIAYLESQPVAASLLLRDSRTLYGRYWGSLAEFDFLHFETCYYQGIDYAIAEGLQRFDGGAQGEHKLARGFEPVLTYSNHWLADERFDEAIVDFLEQEAAMVAAYQQGAQAHLPFRNTGD</sequence>
<protein>
    <submittedName>
        <fullName evidence="1">GNAT family N-acetyltransferase</fullName>
    </submittedName>
</protein>
<comment type="caution">
    <text evidence="1">The sequence shown here is derived from an EMBL/GenBank/DDBJ whole genome shotgun (WGS) entry which is preliminary data.</text>
</comment>
<dbReference type="PANTHER" id="PTHR47017:SF1">
    <property type="entry name" value="ACYL-COA"/>
    <property type="match status" value="1"/>
</dbReference>
<dbReference type="Proteomes" id="UP001139319">
    <property type="component" value="Unassembled WGS sequence"/>
</dbReference>
<dbReference type="InterPro" id="IPR016181">
    <property type="entry name" value="Acyl_CoA_acyltransferase"/>
</dbReference>
<gene>
    <name evidence="1" type="ORF">M6D89_13615</name>
</gene>
<accession>A0A9X2I6I5</accession>
<dbReference type="Gene3D" id="3.40.630.30">
    <property type="match status" value="1"/>
</dbReference>
<name>A0A9X2I6I5_9GAMM</name>
<evidence type="ECO:0000313" key="2">
    <source>
        <dbReference type="Proteomes" id="UP001139319"/>
    </source>
</evidence>
<dbReference type="PANTHER" id="PTHR47017">
    <property type="entry name" value="ACYL-COA"/>
    <property type="match status" value="1"/>
</dbReference>
<dbReference type="InterPro" id="IPR007434">
    <property type="entry name" value="FemAB-like"/>
</dbReference>
<organism evidence="1 2">
    <name type="scientific">Gilvimarinus xylanilyticus</name>
    <dbReference type="NCBI Taxonomy" id="2944139"/>
    <lineage>
        <taxon>Bacteria</taxon>
        <taxon>Pseudomonadati</taxon>
        <taxon>Pseudomonadota</taxon>
        <taxon>Gammaproteobacteria</taxon>
        <taxon>Cellvibrionales</taxon>
        <taxon>Cellvibrionaceae</taxon>
        <taxon>Gilvimarinus</taxon>
    </lineage>
</organism>
<proteinExistence type="predicted"/>
<dbReference type="Pfam" id="PF04339">
    <property type="entry name" value="FemAB_like"/>
    <property type="match status" value="1"/>
</dbReference>
<dbReference type="AlphaFoldDB" id="A0A9X2I6I5"/>
<dbReference type="EMBL" id="JAMFTH010000005">
    <property type="protein sequence ID" value="MCP8900337.1"/>
    <property type="molecule type" value="Genomic_DNA"/>
</dbReference>
<reference evidence="1" key="1">
    <citation type="submission" date="2022-05" db="EMBL/GenBank/DDBJ databases">
        <authorList>
            <person name="Sun H.-N."/>
        </authorList>
    </citation>
    <scope>NUCLEOTIDE SEQUENCE</scope>
    <source>
        <strain evidence="1">HB14</strain>
    </source>
</reference>